<reference evidence="3" key="1">
    <citation type="submission" date="2015-04" db="EMBL/GenBank/DDBJ databases">
        <title>Physiological reanalysis, assessment of diazotrophy, and genome sequences of multiple isolates of Streptomyces thermoautotrophicus.</title>
        <authorList>
            <person name="MacKellar D.C."/>
            <person name="Lieber L."/>
            <person name="Norman J."/>
            <person name="Bolger A."/>
            <person name="Tobin C."/>
            <person name="Murray J.W."/>
            <person name="Chang R."/>
            <person name="Ford T."/>
            <person name="Nguyen P.Q."/>
            <person name="Woodward J."/>
            <person name="Permingeat H."/>
            <person name="Joshi N.S."/>
            <person name="Silver P.A."/>
            <person name="Usadel B."/>
            <person name="Rutherford A.W."/>
            <person name="Friesen M."/>
            <person name="Prell J."/>
        </authorList>
    </citation>
    <scope>NUCLEOTIDE SEQUENCE [LARGE SCALE GENOMIC DNA]</scope>
    <source>
        <strain evidence="3">H1</strain>
    </source>
</reference>
<evidence type="ECO:0000256" key="1">
    <source>
        <dbReference type="SAM" id="MobiDB-lite"/>
    </source>
</evidence>
<dbReference type="EMBL" id="LAXD01000002">
    <property type="protein sequence ID" value="KWW97384.1"/>
    <property type="molecule type" value="Genomic_DNA"/>
</dbReference>
<evidence type="ECO:0000313" key="2">
    <source>
        <dbReference type="EMBL" id="KWW97384.1"/>
    </source>
</evidence>
<accession>A0A132MHS1</accession>
<name>A0A132MHS1_9ACTN</name>
<comment type="caution">
    <text evidence="2">The sequence shown here is derived from an EMBL/GenBank/DDBJ whole genome shotgun (WGS) entry which is preliminary data.</text>
</comment>
<geneLocation type="plasmid" evidence="2">
    <name>unnamed</name>
</geneLocation>
<dbReference type="Proteomes" id="UP000070188">
    <property type="component" value="Unassembled WGS sequence"/>
</dbReference>
<dbReference type="PATRIC" id="fig|1469144.10.peg.32"/>
<dbReference type="RefSeq" id="WP_141658823.1">
    <property type="nucleotide sequence ID" value="NZ_LAXD01000002.1"/>
</dbReference>
<organism evidence="2 3">
    <name type="scientific">Carbonactinospora thermoautotrophica</name>
    <dbReference type="NCBI Taxonomy" id="1469144"/>
    <lineage>
        <taxon>Bacteria</taxon>
        <taxon>Bacillati</taxon>
        <taxon>Actinomycetota</taxon>
        <taxon>Actinomycetes</taxon>
        <taxon>Kitasatosporales</taxon>
        <taxon>Carbonactinosporaceae</taxon>
        <taxon>Carbonactinospora</taxon>
    </lineage>
</organism>
<keyword evidence="3" id="KW-1185">Reference proteome</keyword>
<gene>
    <name evidence="2" type="ORF">LI90_4356</name>
</gene>
<dbReference type="OrthoDB" id="3848202at2"/>
<protein>
    <submittedName>
        <fullName evidence="2">Uncharacterized protein</fullName>
    </submittedName>
</protein>
<dbReference type="AlphaFoldDB" id="A0A132MHS1"/>
<feature type="compositionally biased region" description="Pro residues" evidence="1">
    <location>
        <begin position="365"/>
        <end position="374"/>
    </location>
</feature>
<feature type="region of interest" description="Disordered" evidence="1">
    <location>
        <begin position="342"/>
        <end position="394"/>
    </location>
</feature>
<sequence length="470" mass="52619">MTRIRSRKPTGRVPWPTLLLEGEEKAGKSYRLAEFSTSKRIGDSWWLDLGEGAADEYGALPGARYEVLEHDGSYASILEQIIAVREYAAEVQARGEPPVALFIDSMSALWDSLKDWATERAKESKANRKLLAEDPNAEIVVTANLWNDANARWHRLMTKLLTFPGIVVVTARGKEIAAWDEKHDRPVKGERVWRVEGHKSLGYAATAWIRMKREEGASLIGARSLYCGLVPGKDKPRPLPENWTLEWFVFEALRCDPATAHVRDLRELDASVDLPDGVEYQTPEEFRERVAAAWDDVDQLRSLHAEAEFRGLTDKVVTHVETEQQVTIGDMIVARGRVLAQQVEQRRRQPRPAQPRRAVERPQEPQEPPAPADHPPGVENAPETGGEGASGANETPPVIAELYERLGKCQTAREYQAVYRWAGRQGIRRTVVRDEELGEVEVGRLIMHRQKQAAEAAVVGQESTMLAAAG</sequence>
<evidence type="ECO:0000313" key="3">
    <source>
        <dbReference type="Proteomes" id="UP000070188"/>
    </source>
</evidence>
<proteinExistence type="predicted"/>
<keyword evidence="2" id="KW-0614">Plasmid</keyword>